<reference evidence="7 8" key="1">
    <citation type="submission" date="2019-09" db="EMBL/GenBank/DDBJ databases">
        <title>Bird 10,000 Genomes (B10K) Project - Family phase.</title>
        <authorList>
            <person name="Zhang G."/>
        </authorList>
    </citation>
    <scope>NUCLEOTIDE SEQUENCE [LARGE SCALE GENOMIC DNA]</scope>
    <source>
        <strain evidence="7">OUT-0015</strain>
        <tissue evidence="7">Blood</tissue>
    </source>
</reference>
<feature type="region of interest" description="Disordered" evidence="5">
    <location>
        <begin position="1"/>
        <end position="111"/>
    </location>
</feature>
<protein>
    <submittedName>
        <fullName evidence="7">DIP2B protein</fullName>
    </submittedName>
</protein>
<dbReference type="GO" id="GO:0043005">
    <property type="term" value="C:neuron projection"/>
    <property type="evidence" value="ECO:0007669"/>
    <property type="project" value="UniProtKB-SubCell"/>
</dbReference>
<dbReference type="SMART" id="SM01137">
    <property type="entry name" value="DMAP_binding"/>
    <property type="match status" value="1"/>
</dbReference>
<gene>
    <name evidence="7" type="primary">Dip2b</name>
    <name evidence="7" type="ORF">ERIRUB_R03710</name>
</gene>
<dbReference type="FunFam" id="3.30.300.30:FF:000003">
    <property type="entry name" value="DIP2 disco-interacting protein 2 homolog A"/>
    <property type="match status" value="1"/>
</dbReference>
<keyword evidence="3" id="KW-0524">Neurogenesis</keyword>
<dbReference type="InterPro" id="IPR042099">
    <property type="entry name" value="ANL_N_sf"/>
</dbReference>
<feature type="compositionally biased region" description="Low complexity" evidence="5">
    <location>
        <begin position="17"/>
        <end position="33"/>
    </location>
</feature>
<comment type="subcellular location">
    <subcellularLocation>
        <location evidence="1">Cell projection</location>
        <location evidence="1">Neuron projection</location>
    </subcellularLocation>
</comment>
<comment type="caution">
    <text evidence="7">The sequence shown here is derived from an EMBL/GenBank/DDBJ whole genome shotgun (WGS) entry which is preliminary data.</text>
</comment>
<dbReference type="InterPro" id="IPR025110">
    <property type="entry name" value="AMP-bd_C"/>
</dbReference>
<keyword evidence="8" id="KW-1185">Reference proteome</keyword>
<dbReference type="PANTHER" id="PTHR22754:SF38">
    <property type="entry name" value="DISCO-INTERACTING PROTEIN 2 HOMOLOG B"/>
    <property type="match status" value="1"/>
</dbReference>
<feature type="non-terminal residue" evidence="7">
    <location>
        <position position="1470"/>
    </location>
</feature>
<dbReference type="FunFam" id="3.40.50.12780:FF:000002">
    <property type="entry name" value="Disco interacting protein 2 homolog B"/>
    <property type="match status" value="1"/>
</dbReference>
<dbReference type="InterPro" id="IPR045851">
    <property type="entry name" value="AMP-bd_C_sf"/>
</dbReference>
<feature type="non-terminal residue" evidence="7">
    <location>
        <position position="1"/>
    </location>
</feature>
<evidence type="ECO:0000256" key="5">
    <source>
        <dbReference type="SAM" id="MobiDB-lite"/>
    </source>
</evidence>
<name>A0A7K7GTI4_ERIRU</name>
<evidence type="ECO:0000259" key="6">
    <source>
        <dbReference type="SMART" id="SM01137"/>
    </source>
</evidence>
<dbReference type="Pfam" id="PF06464">
    <property type="entry name" value="DMAP_binding"/>
    <property type="match status" value="1"/>
</dbReference>
<dbReference type="FunFam" id="3.30.300.30:FF:000001">
    <property type="entry name" value="DIP2 disco-interacting protein 2 homolog C"/>
    <property type="match status" value="1"/>
</dbReference>
<sequence length="1470" mass="158592">GVDPALQKESKPQMPVPSAAPASASSSSSSSSSKFHRARSGGARDERYRSDIHTEAVQAALAKHKEQKMALPMPTKRRSTFVQSPADACTPPDTSSASEDEGSLRRQAALSAALHQSLQNAESWINRSVQGSSTSSSASSTLSHGEGKGTSGSLADVFANTRIESFSVPPDVTATTSTPSARPAAIDLPPSGIVKGMHKGSNRSSLMDTADGKRPWGPRSSSRAQGDPKSHTSLSQLWFGVGVSRNHNGFGVRVKMLLLCCSWGEFLHGQGGSGSELFSCAAQSRALQVSVLSLAGKLWSRSLKLAYTLLNKLGTKNEPVLKPGDRVALVYPNNDPVMFMVAFYGCLLAEVIPVPIEVPLTRKDAGGQQIGFLLGSCGIALALTTEVCLKGLPKTQNGEIVQFKGWPRLKWVVTDSKYLSKSPKDWQPNISAAGTEPAYIEYKTSKEGSVMGVTVSRVAMLAHCQALSQACNYSEGETIVNVLDFKKDAGLWHGILTNVMNKLHTISVPYSVMKTCPLSWVQRVHAHKAKVALVKCRDLHWAMMAHRDQRDVSLSSLRMLIVTDGANPWSVSSCDAFLSLFQSHGLKPEAICPCATSPEAMTVAIRRPGVPGAPLPGRAILSMNGLSFGVIRVNTEDKNSALTVQDVGHVMPGGMMCIVKPDGPPQLCKTDEIGEICVSSRAGGMMYYGLAGVTKNTFEVIPVNSSGSPVGEVPFVRSGLLGFVGPGSLVFVVGKMDGLLTVSGRRHNADDIVATGLAVESIKTVYRGRIAVFSVSVFYDERIVVVAEQRPDASEEDSFQWMSRVLQAIDSIHQVGVYCLALVPANTLPKTPLGGIHISQTKQHFLEGSLHPCNILMCPHTCVTNLPKPRQKQPGVGPASVMVGNLVAGKRIAQASGRDLGQIEDNDLVKKHQFLTEVLQWRAQATPDHPLFLLLNAKGTTVCTATCLQLHKKAERIASVLCDKGHLNAGDNVVLLYPPGIELITAFYGCLYSGCVPVTVRPPHAQSLVATLPTVRMIVEVSKAACILTTQTLMRLLKSREAAGAVDVKTWPTIIDTDDLPRKRLAQIYKPPTPEMLAYLDFSVSTTGMLTGVKMSHAAVSGLCRAIKLQCELYSSRQIAICLDPYCGLGFVLWCLCSVYSGHQSILIPPMELESNLFLWLSTVSQYKIRDTFCSYSVMELCTKGLGNQVEMLKARGINLSCVRTCVVVAEERPRVSLTHSFSKLFKDIGLSPRAVSTTFGSRVNVAICLQGTSGPDPTTVYVDLKSLRHDRVRLVERGAPQSLLLSESGKILPGVKVVIVNPETKGPLGDSHLGEVRAGFAPWGHFPAGGQFGAVIQTSLCLSPERHDALYVVGALDETLELRGLRYHPIDIETSVSRTHRSIAECAVFTWTNLLVVVVELCGCEQEALDLVPLVTNVVLEEHYLIVGVVVVVDPGVIPINSRGEKQRMHLRDSFLADQLDPIYVAYNM</sequence>
<dbReference type="GO" id="GO:0007399">
    <property type="term" value="P:nervous system development"/>
    <property type="evidence" value="ECO:0007669"/>
    <property type="project" value="UniProtKB-KW"/>
</dbReference>
<feature type="compositionally biased region" description="Basic and acidic residues" evidence="5">
    <location>
        <begin position="42"/>
        <end position="54"/>
    </location>
</feature>
<feature type="region of interest" description="Disordered" evidence="5">
    <location>
        <begin position="125"/>
        <end position="153"/>
    </location>
</feature>
<dbReference type="InterPro" id="IPR010506">
    <property type="entry name" value="DMAP1-bd"/>
</dbReference>
<evidence type="ECO:0000313" key="8">
    <source>
        <dbReference type="Proteomes" id="UP000529965"/>
    </source>
</evidence>
<feature type="region of interest" description="Disordered" evidence="5">
    <location>
        <begin position="169"/>
        <end position="231"/>
    </location>
</feature>
<dbReference type="Proteomes" id="UP000529965">
    <property type="component" value="Unassembled WGS sequence"/>
</dbReference>
<dbReference type="Gene3D" id="3.40.50.12780">
    <property type="entry name" value="N-terminal domain of ligase-like"/>
    <property type="match status" value="2"/>
</dbReference>
<comment type="similarity">
    <text evidence="2">Belongs to the DIP2 family.</text>
</comment>
<evidence type="ECO:0000256" key="4">
    <source>
        <dbReference type="ARBA" id="ARBA00023273"/>
    </source>
</evidence>
<dbReference type="Pfam" id="PF23024">
    <property type="entry name" value="AMP-dom_DIP2-like"/>
    <property type="match status" value="1"/>
</dbReference>
<feature type="compositionally biased region" description="Low complexity" evidence="5">
    <location>
        <begin position="132"/>
        <end position="143"/>
    </location>
</feature>
<evidence type="ECO:0000256" key="1">
    <source>
        <dbReference type="ARBA" id="ARBA00004487"/>
    </source>
</evidence>
<dbReference type="Gene3D" id="3.30.300.30">
    <property type="match status" value="2"/>
</dbReference>
<keyword evidence="4" id="KW-0966">Cell projection</keyword>
<dbReference type="InterPro" id="IPR037337">
    <property type="entry name" value="Dip2-like_dom"/>
</dbReference>
<dbReference type="SUPFAM" id="SSF56801">
    <property type="entry name" value="Acetyl-CoA synthetase-like"/>
    <property type="match status" value="2"/>
</dbReference>
<dbReference type="EMBL" id="VZSK01002011">
    <property type="protein sequence ID" value="NWY73009.1"/>
    <property type="molecule type" value="Genomic_DNA"/>
</dbReference>
<feature type="domain" description="DMAP1-binding" evidence="6">
    <location>
        <begin position="3"/>
        <end position="81"/>
    </location>
</feature>
<dbReference type="CDD" id="cd05905">
    <property type="entry name" value="Dip2"/>
    <property type="match status" value="2"/>
</dbReference>
<organism evidence="7 8">
    <name type="scientific">Erithacus rubecula</name>
    <name type="common">European robin</name>
    <dbReference type="NCBI Taxonomy" id="37610"/>
    <lineage>
        <taxon>Eukaryota</taxon>
        <taxon>Metazoa</taxon>
        <taxon>Chordata</taxon>
        <taxon>Craniata</taxon>
        <taxon>Vertebrata</taxon>
        <taxon>Euteleostomi</taxon>
        <taxon>Archelosauria</taxon>
        <taxon>Archosauria</taxon>
        <taxon>Dinosauria</taxon>
        <taxon>Saurischia</taxon>
        <taxon>Theropoda</taxon>
        <taxon>Coelurosauria</taxon>
        <taxon>Aves</taxon>
        <taxon>Neognathae</taxon>
        <taxon>Neoaves</taxon>
        <taxon>Telluraves</taxon>
        <taxon>Australaves</taxon>
        <taxon>Passeriformes</taxon>
        <taxon>Turdidae</taxon>
        <taxon>Erithacus</taxon>
    </lineage>
</organism>
<feature type="compositionally biased region" description="Basic and acidic residues" evidence="5">
    <location>
        <begin position="1"/>
        <end position="11"/>
    </location>
</feature>
<feature type="compositionally biased region" description="Low complexity" evidence="5">
    <location>
        <begin position="173"/>
        <end position="185"/>
    </location>
</feature>
<dbReference type="PANTHER" id="PTHR22754">
    <property type="entry name" value="DISCO-INTERACTING PROTEIN 2 DIP2 -RELATED"/>
    <property type="match status" value="1"/>
</dbReference>
<evidence type="ECO:0000313" key="7">
    <source>
        <dbReference type="EMBL" id="NWY73009.1"/>
    </source>
</evidence>
<accession>A0A7K7GTI4</accession>
<dbReference type="InterPro" id="IPR000873">
    <property type="entry name" value="AMP-dep_synth/lig_dom"/>
</dbReference>
<evidence type="ECO:0000256" key="2">
    <source>
        <dbReference type="ARBA" id="ARBA00007735"/>
    </source>
</evidence>
<dbReference type="Pfam" id="PF00501">
    <property type="entry name" value="AMP-binding"/>
    <property type="match status" value="2"/>
</dbReference>
<evidence type="ECO:0000256" key="3">
    <source>
        <dbReference type="ARBA" id="ARBA00022902"/>
    </source>
</evidence>
<proteinExistence type="inferred from homology"/>